<accession>A0ABP1Z2N0</accession>
<evidence type="ECO:0000313" key="3">
    <source>
        <dbReference type="Proteomes" id="UP000078599"/>
    </source>
</evidence>
<name>A0ABP1Z2N0_THIA3</name>
<proteinExistence type="predicted"/>
<evidence type="ECO:0000313" key="2">
    <source>
        <dbReference type="EMBL" id="CQR28368.1"/>
    </source>
</evidence>
<sequence>MAGEAWRGMGELAGRSEKGKTSVGSGRCRFNPSQQGEAEDSAIDWIACPFCVKSSASSHAPLPHSPGHRLCPEHLSRVG</sequence>
<comment type="caution">
    <text evidence="2">The sequence shown here is derived from an EMBL/GenBank/DDBJ whole genome shotgun (WGS) entry which is preliminary data.</text>
</comment>
<feature type="region of interest" description="Disordered" evidence="1">
    <location>
        <begin position="1"/>
        <end position="36"/>
    </location>
</feature>
<feature type="compositionally biased region" description="Basic and acidic residues" evidence="1">
    <location>
        <begin position="70"/>
        <end position="79"/>
    </location>
</feature>
<keyword evidence="3" id="KW-1185">Reference proteome</keyword>
<gene>
    <name evidence="2" type="ORF">THICB1_110403</name>
</gene>
<evidence type="ECO:0000256" key="1">
    <source>
        <dbReference type="SAM" id="MobiDB-lite"/>
    </source>
</evidence>
<dbReference type="EMBL" id="CTRI01000003">
    <property type="protein sequence ID" value="CQR28368.1"/>
    <property type="molecule type" value="Genomic_DNA"/>
</dbReference>
<feature type="region of interest" description="Disordered" evidence="1">
    <location>
        <begin position="55"/>
        <end position="79"/>
    </location>
</feature>
<reference evidence="2 3" key="1">
    <citation type="submission" date="2015-03" db="EMBL/GenBank/DDBJ databases">
        <authorList>
            <person name="Regsiter A."/>
            <person name="william w."/>
        </authorList>
    </citation>
    <scope>NUCLEOTIDE SEQUENCE [LARGE SCALE GENOMIC DNA]</scope>
    <source>
        <strain evidence="2 3">CB1</strain>
    </source>
</reference>
<dbReference type="Proteomes" id="UP000078599">
    <property type="component" value="Unassembled WGS sequence"/>
</dbReference>
<protein>
    <submittedName>
        <fullName evidence="2">Uncharacterized protein</fullName>
    </submittedName>
</protein>
<organism evidence="2 3">
    <name type="scientific">Thiomonas arsenitoxydans (strain DSM 22701 / CIP 110005 / 3As)</name>
    <dbReference type="NCBI Taxonomy" id="426114"/>
    <lineage>
        <taxon>Bacteria</taxon>
        <taxon>Pseudomonadati</taxon>
        <taxon>Pseudomonadota</taxon>
        <taxon>Betaproteobacteria</taxon>
        <taxon>Burkholderiales</taxon>
        <taxon>Thiomonas</taxon>
    </lineage>
</organism>